<reference evidence="1" key="1">
    <citation type="submission" date="2022-10" db="EMBL/GenBank/DDBJ databases">
        <title>Culturing micro-colonial fungi from biological soil crusts in the Mojave desert and describing Neophaeococcomyces mojavensis, and introducing the new genera and species Taxawa tesnikishii.</title>
        <authorList>
            <person name="Kurbessoian T."/>
            <person name="Stajich J.E."/>
        </authorList>
    </citation>
    <scope>NUCLEOTIDE SEQUENCE</scope>
    <source>
        <strain evidence="1">JES_112</strain>
    </source>
</reference>
<name>A0ACC3AGH7_9EURO</name>
<protein>
    <submittedName>
        <fullName evidence="1">Uncharacterized protein</fullName>
    </submittedName>
</protein>
<comment type="caution">
    <text evidence="1">The sequence shown here is derived from an EMBL/GenBank/DDBJ whole genome shotgun (WGS) entry which is preliminary data.</text>
</comment>
<proteinExistence type="predicted"/>
<dbReference type="Proteomes" id="UP001172386">
    <property type="component" value="Unassembled WGS sequence"/>
</dbReference>
<evidence type="ECO:0000313" key="1">
    <source>
        <dbReference type="EMBL" id="KAJ9662059.1"/>
    </source>
</evidence>
<dbReference type="EMBL" id="JAPDRQ010000018">
    <property type="protein sequence ID" value="KAJ9662059.1"/>
    <property type="molecule type" value="Genomic_DNA"/>
</dbReference>
<organism evidence="1 2">
    <name type="scientific">Neophaeococcomyces mojaviensis</name>
    <dbReference type="NCBI Taxonomy" id="3383035"/>
    <lineage>
        <taxon>Eukaryota</taxon>
        <taxon>Fungi</taxon>
        <taxon>Dikarya</taxon>
        <taxon>Ascomycota</taxon>
        <taxon>Pezizomycotina</taxon>
        <taxon>Eurotiomycetes</taxon>
        <taxon>Chaetothyriomycetidae</taxon>
        <taxon>Chaetothyriales</taxon>
        <taxon>Chaetothyriales incertae sedis</taxon>
        <taxon>Neophaeococcomyces</taxon>
    </lineage>
</organism>
<gene>
    <name evidence="1" type="ORF">H2198_001601</name>
</gene>
<accession>A0ACC3AGH7</accession>
<sequence length="474" mass="50945">MSTSCCSELAISLPSRVSFPHSEAYNLTELSYWSTQEALLSPACIVTPTSSEEVSTFMSTVTKITNCTFAIKGQGHAPAPGFANIDNGVTLDMTSLNQTAINDNKASASVGPGSAWVDVYRTLQPYNKTIAGGRNGAVGVGGLTVGGGISYYSPQVGWTCDSVINFEIVLASAEIVNANATSYWDLFRALKGGGNNFGIVTRIDFNTIDTVPLYAGYLFNPANQIENVLGAFAGIAASPDYDIHASIVTSLSFNSTSKTWSIVNIPQYTLPLSNPPIYAELFSIPNITTSTKFSIQNISTLSAEPPFPQEYQLFRTSTYAAPSITDASSLLIDIYHSLNNTLTTASSAVSPPGIGWSLALEPLPSKFTARSSDSIFGLNTTENAIIMLFSISWTNGALSAAAHSLAQSLLKDMDGIAEARGLLRPFRYYNYAGPEQDVIESYGEKNVQFLKRVSRRYDPDGVFWRQVPGGFKLS</sequence>
<keyword evidence="2" id="KW-1185">Reference proteome</keyword>
<evidence type="ECO:0000313" key="2">
    <source>
        <dbReference type="Proteomes" id="UP001172386"/>
    </source>
</evidence>